<reference evidence="2" key="1">
    <citation type="journal article" date="2020" name="Stud. Mycol.">
        <title>101 Dothideomycetes genomes: a test case for predicting lifestyles and emergence of pathogens.</title>
        <authorList>
            <person name="Haridas S."/>
            <person name="Albert R."/>
            <person name="Binder M."/>
            <person name="Bloem J."/>
            <person name="Labutti K."/>
            <person name="Salamov A."/>
            <person name="Andreopoulos B."/>
            <person name="Baker S."/>
            <person name="Barry K."/>
            <person name="Bills G."/>
            <person name="Bluhm B."/>
            <person name="Cannon C."/>
            <person name="Castanera R."/>
            <person name="Culley D."/>
            <person name="Daum C."/>
            <person name="Ezra D."/>
            <person name="Gonzalez J."/>
            <person name="Henrissat B."/>
            <person name="Kuo A."/>
            <person name="Liang C."/>
            <person name="Lipzen A."/>
            <person name="Lutzoni F."/>
            <person name="Magnuson J."/>
            <person name="Mondo S."/>
            <person name="Nolan M."/>
            <person name="Ohm R."/>
            <person name="Pangilinan J."/>
            <person name="Park H.-J."/>
            <person name="Ramirez L."/>
            <person name="Alfaro M."/>
            <person name="Sun H."/>
            <person name="Tritt A."/>
            <person name="Yoshinaga Y."/>
            <person name="Zwiers L.-H."/>
            <person name="Turgeon B."/>
            <person name="Goodwin S."/>
            <person name="Spatafora J."/>
            <person name="Crous P."/>
            <person name="Grigoriev I."/>
        </authorList>
    </citation>
    <scope>NUCLEOTIDE SEQUENCE</scope>
    <source>
        <strain evidence="2">Tuck. ex Michener</strain>
    </source>
</reference>
<organism evidence="2 3">
    <name type="scientific">Viridothelium virens</name>
    <name type="common">Speckled blister lichen</name>
    <name type="synonym">Trypethelium virens</name>
    <dbReference type="NCBI Taxonomy" id="1048519"/>
    <lineage>
        <taxon>Eukaryota</taxon>
        <taxon>Fungi</taxon>
        <taxon>Dikarya</taxon>
        <taxon>Ascomycota</taxon>
        <taxon>Pezizomycotina</taxon>
        <taxon>Dothideomycetes</taxon>
        <taxon>Dothideomycetes incertae sedis</taxon>
        <taxon>Trypetheliales</taxon>
        <taxon>Trypetheliaceae</taxon>
        <taxon>Viridothelium</taxon>
    </lineage>
</organism>
<dbReference type="InterPro" id="IPR013658">
    <property type="entry name" value="SGL"/>
</dbReference>
<accession>A0A6A6HLE8</accession>
<proteinExistence type="predicted"/>
<dbReference type="Proteomes" id="UP000800092">
    <property type="component" value="Unassembled WGS sequence"/>
</dbReference>
<dbReference type="PANTHER" id="PTHR47064:SF2">
    <property type="entry name" value="SMP-30_GLUCONOLACTONASE_LRE-LIKE REGION DOMAIN-CONTAINING PROTEIN-RELATED"/>
    <property type="match status" value="1"/>
</dbReference>
<sequence length="363" mass="39861">MASVTSVNLLSLATSLPYAAQLNSITPNATSSVQFLSYNDSFTTDILGPNVSQELISHQPYQAFHEAGIYYKATNSVYIASNWQTYDNPVNVTILNLTDYSISTTRYPGLYEANGGCPYTSSADNKSYLLFCDEGNFQGASGLTLVDPLTNTTQVMVNNFLGRNFSSINDVEWVPDTGDVWFTDADYGYFQNFRPYPSIPKQVYRFEPSTGVIQAVADGFVESNGIEFSPDYKTLYVTDTGQQETTNVSLSRPASIYAFDVVNGKSLQNRRLFAYVDVGIPDGIHTDTQGNVFSSCSDGIHVWNADGVLLGKMVVANGSNNFAFIPGGLLLFNGDNLYKVNLKAQGRAVQRDFGLVCEEHWPS</sequence>
<evidence type="ECO:0000313" key="3">
    <source>
        <dbReference type="Proteomes" id="UP000800092"/>
    </source>
</evidence>
<gene>
    <name evidence="2" type="ORF">EV356DRAFT_516694</name>
</gene>
<name>A0A6A6HLE8_VIRVR</name>
<protein>
    <submittedName>
        <fullName evidence="2">Calcium-dependent phosphotriesterase</fullName>
    </submittedName>
</protein>
<dbReference type="Gene3D" id="2.120.10.30">
    <property type="entry name" value="TolB, C-terminal domain"/>
    <property type="match status" value="1"/>
</dbReference>
<feature type="domain" description="SMP-30/Gluconolactonase/LRE-like region" evidence="1">
    <location>
        <begin position="141"/>
        <end position="316"/>
    </location>
</feature>
<evidence type="ECO:0000313" key="2">
    <source>
        <dbReference type="EMBL" id="KAF2238801.1"/>
    </source>
</evidence>
<dbReference type="PANTHER" id="PTHR47064">
    <property type="entry name" value="PUTATIVE (AFU_ORTHOLOGUE AFUA_1G08990)-RELATED"/>
    <property type="match status" value="1"/>
</dbReference>
<dbReference type="InterPro" id="IPR052988">
    <property type="entry name" value="Oryzine_lactonohydrolase"/>
</dbReference>
<evidence type="ECO:0000259" key="1">
    <source>
        <dbReference type="Pfam" id="PF08450"/>
    </source>
</evidence>
<dbReference type="Pfam" id="PF08450">
    <property type="entry name" value="SGL"/>
    <property type="match status" value="1"/>
</dbReference>
<dbReference type="OrthoDB" id="423498at2759"/>
<keyword evidence="3" id="KW-1185">Reference proteome</keyword>
<dbReference type="SUPFAM" id="SSF63829">
    <property type="entry name" value="Calcium-dependent phosphotriesterase"/>
    <property type="match status" value="1"/>
</dbReference>
<dbReference type="EMBL" id="ML991774">
    <property type="protein sequence ID" value="KAF2238801.1"/>
    <property type="molecule type" value="Genomic_DNA"/>
</dbReference>
<dbReference type="InterPro" id="IPR011042">
    <property type="entry name" value="6-blade_b-propeller_TolB-like"/>
</dbReference>
<dbReference type="AlphaFoldDB" id="A0A6A6HLE8"/>